<dbReference type="OrthoDB" id="193650at2759"/>
<dbReference type="GeneID" id="9045371"/>
<dbReference type="AlphaFoldDB" id="C5LGL9"/>
<gene>
    <name evidence="2" type="ORF">Pmar_PMAR008836</name>
</gene>
<sequence length="296" mass="32363">MTTDPTAQIELTEEEKEAAALKAQQAEEAAAEIVELIIEAGGHILYRHHRDRLAVKYAAKRVAEALLADVDLTFMPVDPGDGMMRKELGSDTLPDDGDTWSCMPVPPPIDSWAKFAVPVRMVNSLENATITQEVADQKVEKSSVVEATKKGEWLLSEEWWFSLWQVHRYPKLLDAVVEGSTPSVMGASVLDELRQRGALTGATRNRTEEECAKIVNYLAKLMGSWDGPRLGSLVASVLDALTATNQKVFANPSDELVKALNHLSTTIGSEVLTEQKIMPCFPEDSSCIAVLSKGEG</sequence>
<dbReference type="InParanoid" id="C5LGL9"/>
<dbReference type="GO" id="GO:0005730">
    <property type="term" value="C:nucleolus"/>
    <property type="evidence" value="ECO:0007669"/>
    <property type="project" value="InterPro"/>
</dbReference>
<keyword evidence="3" id="KW-1185">Reference proteome</keyword>
<evidence type="ECO:0000313" key="3">
    <source>
        <dbReference type="Proteomes" id="UP000007800"/>
    </source>
</evidence>
<dbReference type="GO" id="GO:0006364">
    <property type="term" value="P:rRNA processing"/>
    <property type="evidence" value="ECO:0007669"/>
    <property type="project" value="InterPro"/>
</dbReference>
<name>C5LGL9_PERM5</name>
<dbReference type="EMBL" id="GG681862">
    <property type="protein sequence ID" value="EER04122.1"/>
    <property type="molecule type" value="Genomic_DNA"/>
</dbReference>
<evidence type="ECO:0000313" key="2">
    <source>
        <dbReference type="EMBL" id="EER04122.1"/>
    </source>
</evidence>
<reference evidence="2 3" key="1">
    <citation type="submission" date="2008-07" db="EMBL/GenBank/DDBJ databases">
        <authorList>
            <person name="El-Sayed N."/>
            <person name="Caler E."/>
            <person name="Inman J."/>
            <person name="Amedeo P."/>
            <person name="Hass B."/>
            <person name="Wortman J."/>
        </authorList>
    </citation>
    <scope>NUCLEOTIDE SEQUENCE [LARGE SCALE GENOMIC DNA]</scope>
    <source>
        <strain evidence="3">ATCC 50983 / TXsc</strain>
    </source>
</reference>
<feature type="domain" description="U3 small nucleolar RNA-associated protein 15 C-terminal" evidence="1">
    <location>
        <begin position="167"/>
        <end position="278"/>
    </location>
</feature>
<protein>
    <recommendedName>
        <fullName evidence="1">U3 small nucleolar RNA-associated protein 15 C-terminal domain-containing protein</fullName>
    </recommendedName>
</protein>
<dbReference type="InterPro" id="IPR018983">
    <property type="entry name" value="U3_snoRNA-assocProt_15_C"/>
</dbReference>
<dbReference type="Proteomes" id="UP000007800">
    <property type="component" value="Unassembled WGS sequence"/>
</dbReference>
<organism evidence="3">
    <name type="scientific">Perkinsus marinus (strain ATCC 50983 / TXsc)</name>
    <dbReference type="NCBI Taxonomy" id="423536"/>
    <lineage>
        <taxon>Eukaryota</taxon>
        <taxon>Sar</taxon>
        <taxon>Alveolata</taxon>
        <taxon>Perkinsozoa</taxon>
        <taxon>Perkinsea</taxon>
        <taxon>Perkinsida</taxon>
        <taxon>Perkinsidae</taxon>
        <taxon>Perkinsus</taxon>
    </lineage>
</organism>
<evidence type="ECO:0000259" key="1">
    <source>
        <dbReference type="Pfam" id="PF09384"/>
    </source>
</evidence>
<dbReference type="RefSeq" id="XP_002772306.1">
    <property type="nucleotide sequence ID" value="XM_002772260.1"/>
</dbReference>
<proteinExistence type="predicted"/>
<dbReference type="Pfam" id="PF09384">
    <property type="entry name" value="UTP15_C"/>
    <property type="match status" value="1"/>
</dbReference>
<accession>C5LGL9</accession>